<dbReference type="EMBL" id="RBNI01006862">
    <property type="protein sequence ID" value="RUP45727.1"/>
    <property type="molecule type" value="Genomic_DNA"/>
</dbReference>
<evidence type="ECO:0000313" key="1">
    <source>
        <dbReference type="EMBL" id="RUP45727.1"/>
    </source>
</evidence>
<proteinExistence type="predicted"/>
<dbReference type="Proteomes" id="UP000268093">
    <property type="component" value="Unassembled WGS sequence"/>
</dbReference>
<organism evidence="1 2">
    <name type="scientific">Jimgerdemannia flammicorona</name>
    <dbReference type="NCBI Taxonomy" id="994334"/>
    <lineage>
        <taxon>Eukaryota</taxon>
        <taxon>Fungi</taxon>
        <taxon>Fungi incertae sedis</taxon>
        <taxon>Mucoromycota</taxon>
        <taxon>Mucoromycotina</taxon>
        <taxon>Endogonomycetes</taxon>
        <taxon>Endogonales</taxon>
        <taxon>Endogonaceae</taxon>
        <taxon>Jimgerdemannia</taxon>
    </lineage>
</organism>
<dbReference type="OrthoDB" id="2429551at2759"/>
<keyword evidence="2" id="KW-1185">Reference proteome</keyword>
<protein>
    <submittedName>
        <fullName evidence="1">Uncharacterized protein</fullName>
    </submittedName>
</protein>
<name>A0A433D4E1_9FUNG</name>
<dbReference type="Gene3D" id="3.10.450.10">
    <property type="match status" value="1"/>
</dbReference>
<evidence type="ECO:0000313" key="2">
    <source>
        <dbReference type="Proteomes" id="UP000268093"/>
    </source>
</evidence>
<gene>
    <name evidence="1" type="ORF">BC936DRAFT_147811</name>
</gene>
<dbReference type="AlphaFoldDB" id="A0A433D4E1"/>
<sequence length="108" mass="12405">MSDVNHNEMGPVGPADTDAIDVRVILTVTFSPLAPSLEFLVFNNVKREIIDKLHEIHHADHVHHLHETDKLKHISAFKVVLYAKEEVAYGWNYFAKIHLGDEKYIHAR</sequence>
<comment type="caution">
    <text evidence="1">The sequence shown here is derived from an EMBL/GenBank/DDBJ whole genome shotgun (WGS) entry which is preliminary data.</text>
</comment>
<accession>A0A433D4E1</accession>
<reference evidence="1 2" key="1">
    <citation type="journal article" date="2018" name="New Phytol.">
        <title>Phylogenomics of Endogonaceae and evolution of mycorrhizas within Mucoromycota.</title>
        <authorList>
            <person name="Chang Y."/>
            <person name="Desiro A."/>
            <person name="Na H."/>
            <person name="Sandor L."/>
            <person name="Lipzen A."/>
            <person name="Clum A."/>
            <person name="Barry K."/>
            <person name="Grigoriev I.V."/>
            <person name="Martin F.M."/>
            <person name="Stajich J.E."/>
            <person name="Smith M.E."/>
            <person name="Bonito G."/>
            <person name="Spatafora J.W."/>
        </authorList>
    </citation>
    <scope>NUCLEOTIDE SEQUENCE [LARGE SCALE GENOMIC DNA]</scope>
    <source>
        <strain evidence="1 2">GMNB39</strain>
    </source>
</reference>